<dbReference type="RefSeq" id="WP_154739676.1">
    <property type="nucleotide sequence ID" value="NZ_WMBQ01000002.1"/>
</dbReference>
<accession>A0A6I3KKW5</accession>
<dbReference type="NCBIfam" id="TIGR00251">
    <property type="entry name" value="DUF167 family protein"/>
    <property type="match status" value="1"/>
</dbReference>
<dbReference type="SMART" id="SM01152">
    <property type="entry name" value="DUF167"/>
    <property type="match status" value="1"/>
</dbReference>
<gene>
    <name evidence="3" type="ORF">GIW81_12230</name>
</gene>
<comment type="caution">
    <text evidence="3">The sequence shown here is derived from an EMBL/GenBank/DDBJ whole genome shotgun (WGS) entry which is preliminary data.</text>
</comment>
<evidence type="ECO:0000256" key="1">
    <source>
        <dbReference type="ARBA" id="ARBA00010364"/>
    </source>
</evidence>
<dbReference type="AlphaFoldDB" id="A0A6I3KKW5"/>
<dbReference type="PANTHER" id="PTHR13420">
    <property type="entry name" value="UPF0235 PROTEIN C15ORF40"/>
    <property type="match status" value="1"/>
</dbReference>
<evidence type="ECO:0000313" key="3">
    <source>
        <dbReference type="EMBL" id="MTD95099.1"/>
    </source>
</evidence>
<dbReference type="InterPro" id="IPR003746">
    <property type="entry name" value="DUF167"/>
</dbReference>
<proteinExistence type="inferred from homology"/>
<reference evidence="3 4" key="1">
    <citation type="submission" date="2019-11" db="EMBL/GenBank/DDBJ databases">
        <title>Identification of a novel strain.</title>
        <authorList>
            <person name="Xu Q."/>
            <person name="Wang G."/>
        </authorList>
    </citation>
    <scope>NUCLEOTIDE SEQUENCE [LARGE SCALE GENOMIC DNA]</scope>
    <source>
        <strain evidence="4">xq</strain>
    </source>
</reference>
<organism evidence="3 4">
    <name type="scientific">Hyphomicrobium album</name>
    <dbReference type="NCBI Taxonomy" id="2665159"/>
    <lineage>
        <taxon>Bacteria</taxon>
        <taxon>Pseudomonadati</taxon>
        <taxon>Pseudomonadota</taxon>
        <taxon>Alphaproteobacteria</taxon>
        <taxon>Hyphomicrobiales</taxon>
        <taxon>Hyphomicrobiaceae</taxon>
        <taxon>Hyphomicrobium</taxon>
    </lineage>
</organism>
<protein>
    <recommendedName>
        <fullName evidence="2">UPF0235 protein GIW81_12230</fullName>
    </recommendedName>
</protein>
<dbReference type="InterPro" id="IPR036591">
    <property type="entry name" value="YggU-like_sf"/>
</dbReference>
<dbReference type="PANTHER" id="PTHR13420:SF7">
    <property type="entry name" value="UPF0235 PROTEIN C15ORF40"/>
    <property type="match status" value="1"/>
</dbReference>
<dbReference type="HAMAP" id="MF_00634">
    <property type="entry name" value="UPF0235"/>
    <property type="match status" value="1"/>
</dbReference>
<evidence type="ECO:0000313" key="4">
    <source>
        <dbReference type="Proteomes" id="UP000440694"/>
    </source>
</evidence>
<sequence length="108" mass="11367">MTIAEQPWRAGKGCVIVRVRLTPKSSIEGVDGVIPSAEGQALATRVRAVPAEGEANAAVEKLIARWLDVPKSSVRVTAGGKSRIKSLTISGETDCLERRLMAKLAGAS</sequence>
<evidence type="ECO:0000256" key="2">
    <source>
        <dbReference type="HAMAP-Rule" id="MF_00634"/>
    </source>
</evidence>
<name>A0A6I3KKW5_9HYPH</name>
<dbReference type="EMBL" id="WMBQ01000002">
    <property type="protein sequence ID" value="MTD95099.1"/>
    <property type="molecule type" value="Genomic_DNA"/>
</dbReference>
<dbReference type="GO" id="GO:0005737">
    <property type="term" value="C:cytoplasm"/>
    <property type="evidence" value="ECO:0007669"/>
    <property type="project" value="TreeGrafter"/>
</dbReference>
<keyword evidence="4" id="KW-1185">Reference proteome</keyword>
<dbReference type="SUPFAM" id="SSF69786">
    <property type="entry name" value="YggU-like"/>
    <property type="match status" value="1"/>
</dbReference>
<dbReference type="Gene3D" id="3.30.1200.10">
    <property type="entry name" value="YggU-like"/>
    <property type="match status" value="1"/>
</dbReference>
<dbReference type="Proteomes" id="UP000440694">
    <property type="component" value="Unassembled WGS sequence"/>
</dbReference>
<comment type="similarity">
    <text evidence="1 2">Belongs to the UPF0235 family.</text>
</comment>
<dbReference type="Pfam" id="PF02594">
    <property type="entry name" value="DUF167"/>
    <property type="match status" value="1"/>
</dbReference>